<accession>A0A3P3VS03</accession>
<comment type="caution">
    <text evidence="3">The sequence shown here is derived from an EMBL/GenBank/DDBJ whole genome shotgun (WGS) entry which is preliminary data.</text>
</comment>
<dbReference type="Proteomes" id="UP000280792">
    <property type="component" value="Unassembled WGS sequence"/>
</dbReference>
<evidence type="ECO:0000313" key="4">
    <source>
        <dbReference type="Proteomes" id="UP000280792"/>
    </source>
</evidence>
<evidence type="ECO:0000256" key="1">
    <source>
        <dbReference type="SAM" id="MobiDB-lite"/>
    </source>
</evidence>
<feature type="transmembrane region" description="Helical" evidence="2">
    <location>
        <begin position="6"/>
        <end position="27"/>
    </location>
</feature>
<feature type="region of interest" description="Disordered" evidence="1">
    <location>
        <begin position="219"/>
        <end position="262"/>
    </location>
</feature>
<gene>
    <name evidence="3" type="ORF">D0544_05050</name>
</gene>
<protein>
    <recommendedName>
        <fullName evidence="5">DNA repair protein</fullName>
    </recommendedName>
</protein>
<organism evidence="3 4">
    <name type="scientific">Aestuariirhabdus litorea</name>
    <dbReference type="NCBI Taxonomy" id="2528527"/>
    <lineage>
        <taxon>Bacteria</taxon>
        <taxon>Pseudomonadati</taxon>
        <taxon>Pseudomonadota</taxon>
        <taxon>Gammaproteobacteria</taxon>
        <taxon>Oceanospirillales</taxon>
        <taxon>Aestuariirhabdaceae</taxon>
        <taxon>Aestuariirhabdus</taxon>
    </lineage>
</organism>
<sequence length="262" mass="29760">MDPLFISGIIVFAVLGLIGVAYINHALENAKLERARKVAEGNDRVRRIDYMLADLPTHYLQKGLLTFLLSEKLFTLKQMLPYAPKDQQINVQKRIELTQEEMEAPPAPATTPLQISSESQAAEIQSLLQDAHRVLVTGAKAGRVSKADAKKYNALLKHLLVVTSYDAFRNMATQARREGKIKLALHHYMRASADLTKNNDNNQYTEQIQKLRTLIKHLQEEEERSRNKGKAQPAAETDNQLSQKLDEITSPEDEWKKKNVYD</sequence>
<evidence type="ECO:0000256" key="2">
    <source>
        <dbReference type="SAM" id="Phobius"/>
    </source>
</evidence>
<evidence type="ECO:0000313" key="3">
    <source>
        <dbReference type="EMBL" id="RRJ84476.1"/>
    </source>
</evidence>
<keyword evidence="4" id="KW-1185">Reference proteome</keyword>
<keyword evidence="2" id="KW-1133">Transmembrane helix</keyword>
<proteinExistence type="predicted"/>
<reference evidence="3 4" key="1">
    <citation type="submission" date="2018-08" db="EMBL/GenBank/DDBJ databases">
        <authorList>
            <person name="Khan S.A."/>
        </authorList>
    </citation>
    <scope>NUCLEOTIDE SEQUENCE [LARGE SCALE GENOMIC DNA]</scope>
    <source>
        <strain evidence="3 4">GTF-13</strain>
    </source>
</reference>
<name>A0A3P3VS03_9GAMM</name>
<keyword evidence="2" id="KW-0812">Transmembrane</keyword>
<dbReference type="AlphaFoldDB" id="A0A3P3VS03"/>
<dbReference type="RefSeq" id="WP_125014905.1">
    <property type="nucleotide sequence ID" value="NZ_QWEZ01000001.1"/>
</dbReference>
<dbReference type="EMBL" id="QWEZ01000001">
    <property type="protein sequence ID" value="RRJ84476.1"/>
    <property type="molecule type" value="Genomic_DNA"/>
</dbReference>
<feature type="compositionally biased region" description="Basic and acidic residues" evidence="1">
    <location>
        <begin position="253"/>
        <end position="262"/>
    </location>
</feature>
<evidence type="ECO:0008006" key="5">
    <source>
        <dbReference type="Google" id="ProtNLM"/>
    </source>
</evidence>
<keyword evidence="2" id="KW-0472">Membrane</keyword>
<reference evidence="3 4" key="2">
    <citation type="submission" date="2018-12" db="EMBL/GenBank/DDBJ databases">
        <title>Simiduia agarivorans gen. nov., sp. nov., a marine, agarolytic bacterium isolated from shallow coastal water from Keelung, Taiwan.</title>
        <authorList>
            <person name="Shieh W.Y."/>
        </authorList>
    </citation>
    <scope>NUCLEOTIDE SEQUENCE [LARGE SCALE GENOMIC DNA]</scope>
    <source>
        <strain evidence="3 4">GTF-13</strain>
    </source>
</reference>